<proteinExistence type="predicted"/>
<organism evidence="2 3">
    <name type="scientific">Pseudomonas aeruginosa</name>
    <dbReference type="NCBI Taxonomy" id="287"/>
    <lineage>
        <taxon>Bacteria</taxon>
        <taxon>Pseudomonadati</taxon>
        <taxon>Pseudomonadota</taxon>
        <taxon>Gammaproteobacteria</taxon>
        <taxon>Pseudomonadales</taxon>
        <taxon>Pseudomonadaceae</taxon>
        <taxon>Pseudomonas</taxon>
    </lineage>
</organism>
<accession>A0A241XRW0</accession>
<comment type="caution">
    <text evidence="2">The sequence shown here is derived from an EMBL/GenBank/DDBJ whole genome shotgun (WGS) entry which is preliminary data.</text>
</comment>
<evidence type="ECO:0000256" key="1">
    <source>
        <dbReference type="SAM" id="Phobius"/>
    </source>
</evidence>
<keyword evidence="1" id="KW-0812">Transmembrane</keyword>
<dbReference type="EMBL" id="NFFZ01000004">
    <property type="protein sequence ID" value="OTI63154.1"/>
    <property type="molecule type" value="Genomic_DNA"/>
</dbReference>
<protein>
    <recommendedName>
        <fullName evidence="4">Transmembrane protein</fullName>
    </recommendedName>
</protein>
<keyword evidence="1" id="KW-0472">Membrane</keyword>
<feature type="transmembrane region" description="Helical" evidence="1">
    <location>
        <begin position="307"/>
        <end position="328"/>
    </location>
</feature>
<feature type="transmembrane region" description="Helical" evidence="1">
    <location>
        <begin position="161"/>
        <end position="178"/>
    </location>
</feature>
<evidence type="ECO:0000313" key="2">
    <source>
        <dbReference type="EMBL" id="OTI63154.1"/>
    </source>
</evidence>
<sequence length="347" mass="36819">MRVLSGFLENLLTQLKPPQQMVEAPRQATLAESYQEPVSALANRAGLLLRFAVISGGVALAAGLAALICYAVGWSHLPTSAIDQIVIPEHAAGLFAPEAVSHGGGRTGGGLGGLSGATATFGNVNDMLYDIATGWLLRGLGIAALLFGIVTALMRQNIMPLFMAMPLLIAPNILGAMFEATDSESGRVAPTENKLLVAAEDKDYLTIKKLLGEKADIDDFTKVFILSQAAIAANVHEPKVLLEVTKELRSSAWANLRRDTRSGKPGFSIDPQVAYAIETATDGTVSNRKAVEYEKGALRSSASWRSAGWLAALAAVFFGIMAVGPLSLSQVISMRLKRLRVLFSQAD</sequence>
<reference evidence="2 3" key="1">
    <citation type="submission" date="2017-05" db="EMBL/GenBank/DDBJ databases">
        <authorList>
            <person name="Song R."/>
            <person name="Chenine A.L."/>
            <person name="Ruprecht R.M."/>
        </authorList>
    </citation>
    <scope>NUCLEOTIDE SEQUENCE [LARGE SCALE GENOMIC DNA]</scope>
    <source>
        <strain evidence="2 3">S567_C10_BS</strain>
    </source>
</reference>
<evidence type="ECO:0000313" key="3">
    <source>
        <dbReference type="Proteomes" id="UP000194857"/>
    </source>
</evidence>
<gene>
    <name evidence="2" type="ORF">CAZ10_09985</name>
</gene>
<dbReference type="AlphaFoldDB" id="A0A241XRW0"/>
<feature type="transmembrane region" description="Helical" evidence="1">
    <location>
        <begin position="47"/>
        <end position="73"/>
    </location>
</feature>
<dbReference type="Proteomes" id="UP000194857">
    <property type="component" value="Unassembled WGS sequence"/>
</dbReference>
<feature type="transmembrane region" description="Helical" evidence="1">
    <location>
        <begin position="135"/>
        <end position="154"/>
    </location>
</feature>
<keyword evidence="1" id="KW-1133">Transmembrane helix</keyword>
<name>A0A241XRW0_PSEAI</name>
<dbReference type="RefSeq" id="WP_065327534.1">
    <property type="nucleotide sequence ID" value="NZ_NFFZ01000004.1"/>
</dbReference>
<evidence type="ECO:0008006" key="4">
    <source>
        <dbReference type="Google" id="ProtNLM"/>
    </source>
</evidence>